<protein>
    <submittedName>
        <fullName evidence="1">Uncharacterized protein</fullName>
    </submittedName>
</protein>
<dbReference type="EMBL" id="GBXM01025804">
    <property type="protein sequence ID" value="JAH82773.1"/>
    <property type="molecule type" value="Transcribed_RNA"/>
</dbReference>
<reference evidence="1" key="1">
    <citation type="submission" date="2014-11" db="EMBL/GenBank/DDBJ databases">
        <authorList>
            <person name="Amaro Gonzalez C."/>
        </authorList>
    </citation>
    <scope>NUCLEOTIDE SEQUENCE</scope>
</reference>
<sequence length="37" mass="3920">MALTLVTGAQGMIPVPEVRPLLITGMQIIITEHSKCG</sequence>
<accession>A0A0E9VZY9</accession>
<evidence type="ECO:0000313" key="1">
    <source>
        <dbReference type="EMBL" id="JAH82773.1"/>
    </source>
</evidence>
<reference evidence="1" key="2">
    <citation type="journal article" date="2015" name="Fish Shellfish Immunol.">
        <title>Early steps in the European eel (Anguilla anguilla)-Vibrio vulnificus interaction in the gills: Role of the RtxA13 toxin.</title>
        <authorList>
            <person name="Callol A."/>
            <person name="Pajuelo D."/>
            <person name="Ebbesson L."/>
            <person name="Teles M."/>
            <person name="MacKenzie S."/>
            <person name="Amaro C."/>
        </authorList>
    </citation>
    <scope>NUCLEOTIDE SEQUENCE</scope>
</reference>
<organism evidence="1">
    <name type="scientific">Anguilla anguilla</name>
    <name type="common">European freshwater eel</name>
    <name type="synonym">Muraena anguilla</name>
    <dbReference type="NCBI Taxonomy" id="7936"/>
    <lineage>
        <taxon>Eukaryota</taxon>
        <taxon>Metazoa</taxon>
        <taxon>Chordata</taxon>
        <taxon>Craniata</taxon>
        <taxon>Vertebrata</taxon>
        <taxon>Euteleostomi</taxon>
        <taxon>Actinopterygii</taxon>
        <taxon>Neopterygii</taxon>
        <taxon>Teleostei</taxon>
        <taxon>Anguilliformes</taxon>
        <taxon>Anguillidae</taxon>
        <taxon>Anguilla</taxon>
    </lineage>
</organism>
<dbReference type="AlphaFoldDB" id="A0A0E9VZY9"/>
<name>A0A0E9VZY9_ANGAN</name>
<proteinExistence type="predicted"/>